<dbReference type="AlphaFoldDB" id="A0A098VSG6"/>
<organism evidence="2 3">
    <name type="scientific">Mitosporidium daphniae</name>
    <dbReference type="NCBI Taxonomy" id="1485682"/>
    <lineage>
        <taxon>Eukaryota</taxon>
        <taxon>Fungi</taxon>
        <taxon>Fungi incertae sedis</taxon>
        <taxon>Microsporidia</taxon>
        <taxon>Mitosporidium</taxon>
    </lineage>
</organism>
<dbReference type="Proteomes" id="UP000029725">
    <property type="component" value="Unassembled WGS sequence"/>
</dbReference>
<proteinExistence type="predicted"/>
<dbReference type="RefSeq" id="XP_013238190.1">
    <property type="nucleotide sequence ID" value="XM_013382736.1"/>
</dbReference>
<dbReference type="GeneID" id="25259361"/>
<feature type="compositionally biased region" description="Acidic residues" evidence="1">
    <location>
        <begin position="235"/>
        <end position="257"/>
    </location>
</feature>
<accession>A0A098VSG6</accession>
<protein>
    <submittedName>
        <fullName evidence="2">Uncharacterized protein</fullName>
    </submittedName>
</protein>
<sequence length="270" mass="30493">MATLRKDSRLFKFQMANSKCSSKVLLLQCSFVNFICSYEFADATLVKTANEQYSYSIVIRRLFDEDEEELLSAAQKSGINAKSQFVDPLTFEFNFPICMSMNFARHTQGVPCDREAFKWTDSSSCENRKSYALASEKEIESIMMPKALIATKEGVLIFETHSASNVYLYSFDISSGLFISATGNKEDLPPYHLRIHGKDNAEMLYYSQNIMPSDIVHVERDKSFLIGQAVPMDIDYDTSETESASSDDEEESDDEGELAISSISEKFTPD</sequence>
<evidence type="ECO:0000256" key="1">
    <source>
        <dbReference type="SAM" id="MobiDB-lite"/>
    </source>
</evidence>
<feature type="non-terminal residue" evidence="2">
    <location>
        <position position="270"/>
    </location>
</feature>
<dbReference type="EMBL" id="JMKJ01000203">
    <property type="protein sequence ID" value="KGG51754.1"/>
    <property type="molecule type" value="Genomic_DNA"/>
</dbReference>
<keyword evidence="3" id="KW-1185">Reference proteome</keyword>
<dbReference type="HOGENOM" id="CLU_1032688_0_0_1"/>
<evidence type="ECO:0000313" key="2">
    <source>
        <dbReference type="EMBL" id="KGG51754.1"/>
    </source>
</evidence>
<feature type="region of interest" description="Disordered" evidence="1">
    <location>
        <begin position="235"/>
        <end position="270"/>
    </location>
</feature>
<name>A0A098VSG6_9MICR</name>
<evidence type="ECO:0000313" key="3">
    <source>
        <dbReference type="Proteomes" id="UP000029725"/>
    </source>
</evidence>
<comment type="caution">
    <text evidence="2">The sequence shown here is derived from an EMBL/GenBank/DDBJ whole genome shotgun (WGS) entry which is preliminary data.</text>
</comment>
<gene>
    <name evidence="2" type="ORF">DI09_283p20</name>
</gene>
<feature type="compositionally biased region" description="Polar residues" evidence="1">
    <location>
        <begin position="261"/>
        <end position="270"/>
    </location>
</feature>
<dbReference type="VEuPathDB" id="MicrosporidiaDB:DI09_283p20"/>
<reference evidence="2 3" key="1">
    <citation type="submission" date="2014-04" db="EMBL/GenBank/DDBJ databases">
        <title>A new species of microsporidia sheds light on the evolution of extreme parasitism.</title>
        <authorList>
            <person name="Haag K.L."/>
            <person name="James T.Y."/>
            <person name="Larsson R."/>
            <person name="Schaer T.M."/>
            <person name="Refardt D."/>
            <person name="Pombert J.-F."/>
            <person name="Ebert D."/>
        </authorList>
    </citation>
    <scope>NUCLEOTIDE SEQUENCE [LARGE SCALE GENOMIC DNA]</scope>
    <source>
        <strain evidence="2 3">UGP3</strain>
        <tissue evidence="2">Spores</tissue>
    </source>
</reference>